<evidence type="ECO:0000256" key="1">
    <source>
        <dbReference type="SAM" id="MobiDB-lite"/>
    </source>
</evidence>
<organism evidence="2 3">
    <name type="scientific">Methanolacinia petrolearia (strain DSM 11571 / OCM 486 / SEBR 4847)</name>
    <name type="common">Methanoplanus petrolearius</name>
    <dbReference type="NCBI Taxonomy" id="679926"/>
    <lineage>
        <taxon>Archaea</taxon>
        <taxon>Methanobacteriati</taxon>
        <taxon>Methanobacteriota</taxon>
        <taxon>Stenosarchaea group</taxon>
        <taxon>Methanomicrobia</taxon>
        <taxon>Methanomicrobiales</taxon>
        <taxon>Methanomicrobiaceae</taxon>
        <taxon>Methanolacinia</taxon>
    </lineage>
</organism>
<protein>
    <submittedName>
        <fullName evidence="2">Uncharacterized protein</fullName>
    </submittedName>
</protein>
<feature type="compositionally biased region" description="Polar residues" evidence="1">
    <location>
        <begin position="31"/>
        <end position="45"/>
    </location>
</feature>
<feature type="region of interest" description="Disordered" evidence="1">
    <location>
        <begin position="18"/>
        <end position="52"/>
    </location>
</feature>
<reference evidence="2 3" key="1">
    <citation type="journal article" date="2010" name="Stand. Genomic Sci.">
        <title>Complete genome sequence of Methanoplanus petrolearius type strain (SEBR 4847).</title>
        <authorList>
            <person name="Brambilla E."/>
            <person name="Djao O.D."/>
            <person name="Daligault H."/>
            <person name="Lapidus A."/>
            <person name="Lucas S."/>
            <person name="Hammon N."/>
            <person name="Nolan M."/>
            <person name="Tice H."/>
            <person name="Cheng J.F."/>
            <person name="Han C."/>
            <person name="Tapia R."/>
            <person name="Goodwin L."/>
            <person name="Pitluck S."/>
            <person name="Liolios K."/>
            <person name="Ivanova N."/>
            <person name="Mavromatis K."/>
            <person name="Mikhailova N."/>
            <person name="Pati A."/>
            <person name="Chen A."/>
            <person name="Palaniappan K."/>
            <person name="Land M."/>
            <person name="Hauser L."/>
            <person name="Chang Y.J."/>
            <person name="Jeffries C.D."/>
            <person name="Rohde M."/>
            <person name="Spring S."/>
            <person name="Sikorski J."/>
            <person name="Goker M."/>
            <person name="Woyke T."/>
            <person name="Bristow J."/>
            <person name="Eisen J.A."/>
            <person name="Markowitz V."/>
            <person name="Hugenholtz P."/>
            <person name="Kyrpides N.C."/>
            <person name="Klenk H.P."/>
        </authorList>
    </citation>
    <scope>NUCLEOTIDE SEQUENCE [LARGE SCALE GENOMIC DNA]</scope>
    <source>
        <strain evidence="3">DSM 11571 / OCM 486 / SEBR 4847</strain>
    </source>
</reference>
<evidence type="ECO:0000313" key="3">
    <source>
        <dbReference type="Proteomes" id="UP000006565"/>
    </source>
</evidence>
<dbReference type="Proteomes" id="UP000006565">
    <property type="component" value="Chromosome"/>
</dbReference>
<dbReference type="EMBL" id="CP002117">
    <property type="protein sequence ID" value="ADN36776.1"/>
    <property type="molecule type" value="Genomic_DNA"/>
</dbReference>
<dbReference type="AlphaFoldDB" id="E1RJH0"/>
<proteinExistence type="predicted"/>
<keyword evidence="3" id="KW-1185">Reference proteome</keyword>
<dbReference type="KEGG" id="mpi:Mpet_2028"/>
<accession>E1RJH0</accession>
<evidence type="ECO:0000313" key="2">
    <source>
        <dbReference type="EMBL" id="ADN36776.1"/>
    </source>
</evidence>
<sequence>MGPKNGVCLLTPLRGKNQNKTLNLLNPPPSKASQNIPHRNSSSNHSKIKGPTFPAEIALPRLLSHSF</sequence>
<name>E1RJH0_METP4</name>
<dbReference type="HOGENOM" id="CLU_2802283_0_0_2"/>
<gene>
    <name evidence="2" type="ordered locus">Mpet_2028</name>
</gene>